<dbReference type="OrthoDB" id="7860885at2"/>
<dbReference type="AlphaFoldDB" id="A0A2K9F0D3"/>
<organism evidence="1 2">
    <name type="scientific">Paracoccus tegillarcae</name>
    <dbReference type="NCBI Taxonomy" id="1529068"/>
    <lineage>
        <taxon>Bacteria</taxon>
        <taxon>Pseudomonadati</taxon>
        <taxon>Pseudomonadota</taxon>
        <taxon>Alphaproteobacteria</taxon>
        <taxon>Rhodobacterales</taxon>
        <taxon>Paracoccaceae</taxon>
        <taxon>Paracoccus</taxon>
    </lineage>
</organism>
<dbReference type="EMBL" id="CP025408">
    <property type="protein sequence ID" value="AUH35024.1"/>
    <property type="molecule type" value="Genomic_DNA"/>
</dbReference>
<evidence type="ECO:0008006" key="3">
    <source>
        <dbReference type="Google" id="ProtNLM"/>
    </source>
</evidence>
<reference evidence="1 2" key="1">
    <citation type="submission" date="2017-12" db="EMBL/GenBank/DDBJ databases">
        <authorList>
            <person name="Hurst M.R.H."/>
        </authorList>
    </citation>
    <scope>NUCLEOTIDE SEQUENCE [LARGE SCALE GENOMIC DNA]</scope>
    <source>
        <strain evidence="1 2">BM15</strain>
    </source>
</reference>
<dbReference type="RefSeq" id="WP_101461684.1">
    <property type="nucleotide sequence ID" value="NZ_CP025408.1"/>
</dbReference>
<proteinExistence type="predicted"/>
<name>A0A2K9F0D3_9RHOB</name>
<evidence type="ECO:0000313" key="1">
    <source>
        <dbReference type="EMBL" id="AUH35024.1"/>
    </source>
</evidence>
<protein>
    <recommendedName>
        <fullName evidence="3">Lipoprotein</fullName>
    </recommendedName>
</protein>
<keyword evidence="2" id="KW-1185">Reference proteome</keyword>
<gene>
    <name evidence="1" type="ORF">CUV01_18045</name>
</gene>
<evidence type="ECO:0000313" key="2">
    <source>
        <dbReference type="Proteomes" id="UP000233742"/>
    </source>
</evidence>
<dbReference type="KEGG" id="paro:CUV01_18045"/>
<accession>A0A2K9F0D3</accession>
<sequence>MLLSAALLALVAGCGGKGEGLAERPKAKPEQVSVALADPNHQQGASPIAQARVSTKSGEILILEADGSVTSMQLDSAAGRQAILQTDRQMAALRDGSSPAWDGVIAKGVRREGPTARDIAMQEFVAQRGPALPEADGDATLDAADFRGVRITRISPDLASDLVEVSANLREGVDDDIAFSYATCALAKWAKDQGTPYARHIRTLQDERGGALVIGAVYMLSDEQPLGLRVMETNQTLRECRDRGIPAA</sequence>
<dbReference type="Proteomes" id="UP000233742">
    <property type="component" value="Chromosome"/>
</dbReference>